<dbReference type="PaxDb" id="2903-EOD08405"/>
<dbReference type="CDD" id="cd03443">
    <property type="entry name" value="PaaI_thioesterase"/>
    <property type="match status" value="2"/>
</dbReference>
<dbReference type="InterPro" id="IPR039298">
    <property type="entry name" value="ACOT13"/>
</dbReference>
<evidence type="ECO:0000256" key="1">
    <source>
        <dbReference type="ARBA" id="ARBA00022801"/>
    </source>
</evidence>
<dbReference type="PANTHER" id="PTHR21660:SF1">
    <property type="entry name" value="ACYL-COENZYME A THIOESTERASE 13"/>
    <property type="match status" value="1"/>
</dbReference>
<evidence type="ECO:0008006" key="4">
    <source>
        <dbReference type="Google" id="ProtNLM"/>
    </source>
</evidence>
<dbReference type="EnsemblProtists" id="EOD08405">
    <property type="protein sequence ID" value="EOD08405"/>
    <property type="gene ID" value="EMIHUDRAFT_217561"/>
</dbReference>
<sequence length="381" mass="38826">MYLLLGAGVVSAALAAVSTRIAIAAAIGSAALALIAKGLFPGRPRKLASAHRLQRVRALLSLLRGGKTPYDLAAFLEAEGSPDDGKVVLSLTLEPALHNFLRSMHGGAIASAVDVSTTLAIVSAGGFPGVSTSLGATVLKLGATLAYTECRLFRGSDGALMARGWHVKHAARGWHVKHVVPPLPLSPLLSLRPALAARLLAHLAPYFGRFGEIGHDLLGWDAPLQVAAMTITTTDDDALCFAGEGAAAGGGGVASPARWRFKVGPAHVNGYGALHGGCTASVIDSLGTAAIALGEGGECGVASRNQIINESSNEQARGASDEVVWEASVLKRGGRLATVEGGRGRGKLLAVGSLTKSLRGPGASAEGAEPQSLRAGYPLNL</sequence>
<dbReference type="HOGENOM" id="CLU_726534_0_0_1"/>
<evidence type="ECO:0000313" key="3">
    <source>
        <dbReference type="Proteomes" id="UP000013827"/>
    </source>
</evidence>
<dbReference type="InterPro" id="IPR029069">
    <property type="entry name" value="HotDog_dom_sf"/>
</dbReference>
<dbReference type="AlphaFoldDB" id="A0A0D3IAX0"/>
<accession>A0A0D3IAX0</accession>
<reference evidence="3" key="1">
    <citation type="journal article" date="2013" name="Nature">
        <title>Pan genome of the phytoplankton Emiliania underpins its global distribution.</title>
        <authorList>
            <person name="Read B.A."/>
            <person name="Kegel J."/>
            <person name="Klute M.J."/>
            <person name="Kuo A."/>
            <person name="Lefebvre S.C."/>
            <person name="Maumus F."/>
            <person name="Mayer C."/>
            <person name="Miller J."/>
            <person name="Monier A."/>
            <person name="Salamov A."/>
            <person name="Young J."/>
            <person name="Aguilar M."/>
            <person name="Claverie J.M."/>
            <person name="Frickenhaus S."/>
            <person name="Gonzalez K."/>
            <person name="Herman E.K."/>
            <person name="Lin Y.C."/>
            <person name="Napier J."/>
            <person name="Ogata H."/>
            <person name="Sarno A.F."/>
            <person name="Shmutz J."/>
            <person name="Schroeder D."/>
            <person name="de Vargas C."/>
            <person name="Verret F."/>
            <person name="von Dassow P."/>
            <person name="Valentin K."/>
            <person name="Van de Peer Y."/>
            <person name="Wheeler G."/>
            <person name="Dacks J.B."/>
            <person name="Delwiche C.F."/>
            <person name="Dyhrman S.T."/>
            <person name="Glockner G."/>
            <person name="John U."/>
            <person name="Richards T."/>
            <person name="Worden A.Z."/>
            <person name="Zhang X."/>
            <person name="Grigoriev I.V."/>
            <person name="Allen A.E."/>
            <person name="Bidle K."/>
            <person name="Borodovsky M."/>
            <person name="Bowler C."/>
            <person name="Brownlee C."/>
            <person name="Cock J.M."/>
            <person name="Elias M."/>
            <person name="Gladyshev V.N."/>
            <person name="Groth M."/>
            <person name="Guda C."/>
            <person name="Hadaegh A."/>
            <person name="Iglesias-Rodriguez M.D."/>
            <person name="Jenkins J."/>
            <person name="Jones B.M."/>
            <person name="Lawson T."/>
            <person name="Leese F."/>
            <person name="Lindquist E."/>
            <person name="Lobanov A."/>
            <person name="Lomsadze A."/>
            <person name="Malik S.B."/>
            <person name="Marsh M.E."/>
            <person name="Mackinder L."/>
            <person name="Mock T."/>
            <person name="Mueller-Roeber B."/>
            <person name="Pagarete A."/>
            <person name="Parker M."/>
            <person name="Probert I."/>
            <person name="Quesneville H."/>
            <person name="Raines C."/>
            <person name="Rensing S.A."/>
            <person name="Riano-Pachon D.M."/>
            <person name="Richier S."/>
            <person name="Rokitta S."/>
            <person name="Shiraiwa Y."/>
            <person name="Soanes D.M."/>
            <person name="van der Giezen M."/>
            <person name="Wahlund T.M."/>
            <person name="Williams B."/>
            <person name="Wilson W."/>
            <person name="Wolfe G."/>
            <person name="Wurch L.L."/>
        </authorList>
    </citation>
    <scope>NUCLEOTIDE SEQUENCE</scope>
</reference>
<dbReference type="SUPFAM" id="SSF54637">
    <property type="entry name" value="Thioesterase/thiol ester dehydrase-isomerase"/>
    <property type="match status" value="2"/>
</dbReference>
<dbReference type="RefSeq" id="XP_005760834.1">
    <property type="nucleotide sequence ID" value="XM_005760777.1"/>
</dbReference>
<dbReference type="GO" id="GO:0047617">
    <property type="term" value="F:fatty acyl-CoA hydrolase activity"/>
    <property type="evidence" value="ECO:0007669"/>
    <property type="project" value="InterPro"/>
</dbReference>
<evidence type="ECO:0000313" key="2">
    <source>
        <dbReference type="EnsemblProtists" id="EOD08405"/>
    </source>
</evidence>
<dbReference type="KEGG" id="ehx:EMIHUDRAFT_217561"/>
<name>A0A0D3IAX0_EMIH1</name>
<keyword evidence="3" id="KW-1185">Reference proteome</keyword>
<keyword evidence="1" id="KW-0378">Hydrolase</keyword>
<organism evidence="2 3">
    <name type="scientific">Emiliania huxleyi (strain CCMP1516)</name>
    <dbReference type="NCBI Taxonomy" id="280463"/>
    <lineage>
        <taxon>Eukaryota</taxon>
        <taxon>Haptista</taxon>
        <taxon>Haptophyta</taxon>
        <taxon>Prymnesiophyceae</taxon>
        <taxon>Isochrysidales</taxon>
        <taxon>Noelaerhabdaceae</taxon>
        <taxon>Emiliania</taxon>
    </lineage>
</organism>
<dbReference type="PANTHER" id="PTHR21660">
    <property type="entry name" value="THIOESTERASE SUPERFAMILY MEMBER-RELATED"/>
    <property type="match status" value="1"/>
</dbReference>
<dbReference type="GeneID" id="17254468"/>
<reference evidence="2" key="2">
    <citation type="submission" date="2024-10" db="UniProtKB">
        <authorList>
            <consortium name="EnsemblProtists"/>
        </authorList>
    </citation>
    <scope>IDENTIFICATION</scope>
</reference>
<dbReference type="Gene3D" id="3.10.129.10">
    <property type="entry name" value="Hotdog Thioesterase"/>
    <property type="match status" value="2"/>
</dbReference>
<dbReference type="Proteomes" id="UP000013827">
    <property type="component" value="Unassembled WGS sequence"/>
</dbReference>
<protein>
    <recommendedName>
        <fullName evidence="4">Thioesterase domain-containing protein</fullName>
    </recommendedName>
</protein>
<proteinExistence type="predicted"/>
<dbReference type="STRING" id="2903.R1D1A1"/>